<reference evidence="2" key="1">
    <citation type="submission" date="2025-08" db="UniProtKB">
        <authorList>
            <consortium name="Ensembl"/>
        </authorList>
    </citation>
    <scope>IDENTIFICATION</scope>
</reference>
<dbReference type="InterPro" id="IPR003439">
    <property type="entry name" value="ABC_transporter-like_ATP-bd"/>
</dbReference>
<dbReference type="PANTHER" id="PTHR43394:SF27">
    <property type="entry name" value="ATP-DEPENDENT TRANSLOCASE ABCB1-LIKE"/>
    <property type="match status" value="1"/>
</dbReference>
<dbReference type="Pfam" id="PF00005">
    <property type="entry name" value="ABC_tran"/>
    <property type="match status" value="1"/>
</dbReference>
<dbReference type="GO" id="GO:0005524">
    <property type="term" value="F:ATP binding"/>
    <property type="evidence" value="ECO:0007669"/>
    <property type="project" value="InterPro"/>
</dbReference>
<accession>A0A8C0IJD1</accession>
<dbReference type="GO" id="GO:0090374">
    <property type="term" value="P:oligopeptide export from mitochondrion"/>
    <property type="evidence" value="ECO:0007669"/>
    <property type="project" value="TreeGrafter"/>
</dbReference>
<reference evidence="2" key="2">
    <citation type="submission" date="2025-09" db="UniProtKB">
        <authorList>
            <consortium name="Ensembl"/>
        </authorList>
    </citation>
    <scope>IDENTIFICATION</scope>
</reference>
<dbReference type="PANTHER" id="PTHR43394">
    <property type="entry name" value="ATP-DEPENDENT PERMEASE MDL1, MITOCHONDRIAL"/>
    <property type="match status" value="1"/>
</dbReference>
<dbReference type="GO" id="GO:0015421">
    <property type="term" value="F:ABC-type oligopeptide transporter activity"/>
    <property type="evidence" value="ECO:0007669"/>
    <property type="project" value="TreeGrafter"/>
</dbReference>
<dbReference type="InterPro" id="IPR039421">
    <property type="entry name" value="Type_1_exporter"/>
</dbReference>
<organism evidence="2 3">
    <name type="scientific">Chelonoidis abingdonii</name>
    <name type="common">Abingdon island giant tortoise</name>
    <name type="synonym">Testudo abingdonii</name>
    <dbReference type="NCBI Taxonomy" id="106734"/>
    <lineage>
        <taxon>Eukaryota</taxon>
        <taxon>Metazoa</taxon>
        <taxon>Chordata</taxon>
        <taxon>Craniata</taxon>
        <taxon>Vertebrata</taxon>
        <taxon>Euteleostomi</taxon>
        <taxon>Archelosauria</taxon>
        <taxon>Testudinata</taxon>
        <taxon>Testudines</taxon>
        <taxon>Cryptodira</taxon>
        <taxon>Durocryptodira</taxon>
        <taxon>Testudinoidea</taxon>
        <taxon>Testudinidae</taxon>
        <taxon>Chelonoidis</taxon>
    </lineage>
</organism>
<evidence type="ECO:0000259" key="1">
    <source>
        <dbReference type="Pfam" id="PF00005"/>
    </source>
</evidence>
<name>A0A8C0IJD1_CHEAB</name>
<dbReference type="GO" id="GO:0005743">
    <property type="term" value="C:mitochondrial inner membrane"/>
    <property type="evidence" value="ECO:0007669"/>
    <property type="project" value="TreeGrafter"/>
</dbReference>
<dbReference type="Proteomes" id="UP000694404">
    <property type="component" value="Unplaced"/>
</dbReference>
<evidence type="ECO:0000313" key="3">
    <source>
        <dbReference type="Proteomes" id="UP000694404"/>
    </source>
</evidence>
<feature type="domain" description="ABC transporter" evidence="1">
    <location>
        <begin position="9"/>
        <end position="33"/>
    </location>
</feature>
<evidence type="ECO:0000313" key="2">
    <source>
        <dbReference type="Ensembl" id="ENSCABP00000000485.1"/>
    </source>
</evidence>
<dbReference type="AlphaFoldDB" id="A0A8C0IJD1"/>
<protein>
    <recommendedName>
        <fullName evidence="1">ABC transporter domain-containing protein</fullName>
    </recommendedName>
</protein>
<dbReference type="GeneTree" id="ENSGT00940000166052"/>
<proteinExistence type="predicted"/>
<dbReference type="Gene3D" id="3.40.50.300">
    <property type="entry name" value="P-loop containing nucleotide triphosphate hydrolases"/>
    <property type="match status" value="1"/>
</dbReference>
<dbReference type="Ensembl" id="ENSCABT00000000537.1">
    <property type="protein sequence ID" value="ENSCABP00000000485.1"/>
    <property type="gene ID" value="ENSCABG00000000316.1"/>
</dbReference>
<dbReference type="GO" id="GO:0016887">
    <property type="term" value="F:ATP hydrolysis activity"/>
    <property type="evidence" value="ECO:0007669"/>
    <property type="project" value="InterPro"/>
</dbReference>
<dbReference type="InterPro" id="IPR027417">
    <property type="entry name" value="P-loop_NTPase"/>
</dbReference>
<dbReference type="SUPFAM" id="SSF52540">
    <property type="entry name" value="P-loop containing nucleoside triphosphate hydrolases"/>
    <property type="match status" value="1"/>
</dbReference>
<keyword evidence="3" id="KW-1185">Reference proteome</keyword>
<sequence>MNIYLYRSQKQRIAIARALVCKPAVLLLDEATSALDTETLDDARKGRTCIIIAHRLTTIQKADVIAVIHNGKVVEQGTHSQLLAKEGHYYALSAKFNQVCIAGKIILK</sequence>